<dbReference type="PANTHER" id="PTHR11113">
    <property type="entry name" value="N-ACETYLGLUCOSAMINE-6-PHOSPHATE DEACETYLASE"/>
    <property type="match status" value="1"/>
</dbReference>
<comment type="cofactor">
    <cofactor evidence="6">
        <name>Mn(2+)</name>
        <dbReference type="ChEBI" id="CHEBI:29035"/>
    </cofactor>
</comment>
<dbReference type="Pfam" id="PF01979">
    <property type="entry name" value="Amidohydro_1"/>
    <property type="match status" value="1"/>
</dbReference>
<proteinExistence type="inferred from homology"/>
<dbReference type="Proteomes" id="UP000199315">
    <property type="component" value="Unassembled WGS sequence"/>
</dbReference>
<dbReference type="NCBIfam" id="TIGR01178">
    <property type="entry name" value="ade"/>
    <property type="match status" value="1"/>
</dbReference>
<dbReference type="Pfam" id="PF13382">
    <property type="entry name" value="Adenine_deam_C"/>
    <property type="match status" value="1"/>
</dbReference>
<evidence type="ECO:0000256" key="4">
    <source>
        <dbReference type="ARBA" id="ARBA00023211"/>
    </source>
</evidence>
<dbReference type="HAMAP" id="MF_01518">
    <property type="entry name" value="Adenine_deamin"/>
    <property type="match status" value="1"/>
</dbReference>
<evidence type="ECO:0000313" key="9">
    <source>
        <dbReference type="EMBL" id="SCP97973.1"/>
    </source>
</evidence>
<dbReference type="Gene3D" id="3.20.20.140">
    <property type="entry name" value="Metal-dependent hydrolases"/>
    <property type="match status" value="1"/>
</dbReference>
<keyword evidence="10" id="KW-1185">Reference proteome</keyword>
<dbReference type="InterPro" id="IPR006680">
    <property type="entry name" value="Amidohydro-rel"/>
</dbReference>
<feature type="domain" description="Adenine deaminase C-terminal" evidence="8">
    <location>
        <begin position="398"/>
        <end position="563"/>
    </location>
</feature>
<dbReference type="EC" id="3.5.4.2" evidence="2 6"/>
<dbReference type="InterPro" id="IPR026912">
    <property type="entry name" value="Adenine_deam_C"/>
</dbReference>
<dbReference type="Gene3D" id="2.30.40.10">
    <property type="entry name" value="Urease, subunit C, domain 1"/>
    <property type="match status" value="1"/>
</dbReference>
<dbReference type="InterPro" id="IPR032466">
    <property type="entry name" value="Metal_Hydrolase"/>
</dbReference>
<dbReference type="STRING" id="1619234.SAMN05421730_101546"/>
<organism evidence="9 10">
    <name type="scientific">Anaerobium acetethylicum</name>
    <dbReference type="NCBI Taxonomy" id="1619234"/>
    <lineage>
        <taxon>Bacteria</taxon>
        <taxon>Bacillati</taxon>
        <taxon>Bacillota</taxon>
        <taxon>Clostridia</taxon>
        <taxon>Lachnospirales</taxon>
        <taxon>Lachnospiraceae</taxon>
        <taxon>Anaerobium</taxon>
    </lineage>
</organism>
<evidence type="ECO:0000259" key="7">
    <source>
        <dbReference type="Pfam" id="PF01979"/>
    </source>
</evidence>
<dbReference type="GO" id="GO:0006146">
    <property type="term" value="P:adenine catabolic process"/>
    <property type="evidence" value="ECO:0007669"/>
    <property type="project" value="InterPro"/>
</dbReference>
<dbReference type="SUPFAM" id="SSF51338">
    <property type="entry name" value="Composite domain of metallo-dependent hydrolases"/>
    <property type="match status" value="1"/>
</dbReference>
<dbReference type="CDD" id="cd01295">
    <property type="entry name" value="AdeC"/>
    <property type="match status" value="1"/>
</dbReference>
<dbReference type="AlphaFoldDB" id="A0A1D3TV41"/>
<keyword evidence="3 6" id="KW-0378">Hydrolase</keyword>
<sequence length="578" mass="63385">MKMNYKDYPAMSRAARGLEKADLVLKNGKVLNVFTEEFVEADVAICNGTIVGVGSYSGVREIDLHGKYVVPGFADSHLHLESTLVQPFELINEALRYGTTTFIVDPHESANVAGLDGIDYILDQTSDVAANVYVMVPSCVPAAPFEDNGFILNPAEMKKYLDNKRILGLGEVMDCKAVIDGEPLMMEKLEMFQSKNMDGHAPFLSDQDLAAYALAGIRTDHECCDYEYAKKECGNGIYVLIREGSAAKNLEAIVTGIVADNAPMERYCFCTDDKHIEEIKEEGHISANVKKAVRLGIPPAKALKMASWQAASCYGLKHLGAIAPGYQADLVLLDDLEEFRISGVFHKGRNIEEYEAKVRISCPDRIRNTVRVTDFDKSRLEIRSDGKEFPVIGIISGQIVTKKLLEKLPEEEGRFVPDETYSKIAVVERHKGTGKVGVGVIKGFGIKHGAIASSVSHDSHNIIVVGDNDEDMVAAVQELVEKQGGYTIISGGRSVGTLPLPIMGLMSDAGHEEVGEKLKGMIQKAHEMGVNPGIDTFINLSFMALSVIPEIRITTRGIYDVVENRFYGREGCFDKSCF</sequence>
<protein>
    <recommendedName>
        <fullName evidence="2 6">Adenine deaminase</fullName>
        <shortName evidence="6">Adenase</shortName>
        <shortName evidence="6">Adenine aminase</shortName>
        <ecNumber evidence="2 6">3.5.4.2</ecNumber>
    </recommendedName>
</protein>
<evidence type="ECO:0000259" key="8">
    <source>
        <dbReference type="Pfam" id="PF13382"/>
    </source>
</evidence>
<dbReference type="InterPro" id="IPR011059">
    <property type="entry name" value="Metal-dep_hydrolase_composite"/>
</dbReference>
<dbReference type="InterPro" id="IPR006679">
    <property type="entry name" value="Adenine_deam"/>
</dbReference>
<dbReference type="GO" id="GO:0000034">
    <property type="term" value="F:adenine deaminase activity"/>
    <property type="evidence" value="ECO:0007669"/>
    <property type="project" value="UniProtKB-UniRule"/>
</dbReference>
<evidence type="ECO:0000256" key="6">
    <source>
        <dbReference type="HAMAP-Rule" id="MF_01518"/>
    </source>
</evidence>
<evidence type="ECO:0000256" key="1">
    <source>
        <dbReference type="ARBA" id="ARBA00006773"/>
    </source>
</evidence>
<comment type="similarity">
    <text evidence="1 6">Belongs to the metallo-dependent hydrolases superfamily. Adenine deaminase family.</text>
</comment>
<evidence type="ECO:0000256" key="3">
    <source>
        <dbReference type="ARBA" id="ARBA00022801"/>
    </source>
</evidence>
<dbReference type="SUPFAM" id="SSF51556">
    <property type="entry name" value="Metallo-dependent hydrolases"/>
    <property type="match status" value="1"/>
</dbReference>
<evidence type="ECO:0000313" key="10">
    <source>
        <dbReference type="Proteomes" id="UP000199315"/>
    </source>
</evidence>
<evidence type="ECO:0000256" key="2">
    <source>
        <dbReference type="ARBA" id="ARBA00012782"/>
    </source>
</evidence>
<dbReference type="EMBL" id="FMKA01000015">
    <property type="protein sequence ID" value="SCP97973.1"/>
    <property type="molecule type" value="Genomic_DNA"/>
</dbReference>
<gene>
    <name evidence="6" type="primary">ade</name>
    <name evidence="9" type="ORF">SAMN05421730_101546</name>
</gene>
<comment type="catalytic activity">
    <reaction evidence="5 6">
        <text>adenine + H2O + H(+) = hypoxanthine + NH4(+)</text>
        <dbReference type="Rhea" id="RHEA:23688"/>
        <dbReference type="ChEBI" id="CHEBI:15377"/>
        <dbReference type="ChEBI" id="CHEBI:15378"/>
        <dbReference type="ChEBI" id="CHEBI:16708"/>
        <dbReference type="ChEBI" id="CHEBI:17368"/>
        <dbReference type="ChEBI" id="CHEBI:28938"/>
        <dbReference type="EC" id="3.5.4.2"/>
    </reaction>
</comment>
<dbReference type="PANTHER" id="PTHR11113:SF2">
    <property type="entry name" value="ADENINE DEAMINASE"/>
    <property type="match status" value="1"/>
</dbReference>
<name>A0A1D3TV41_9FIRM</name>
<accession>A0A1D3TV41</accession>
<reference evidence="9 10" key="1">
    <citation type="submission" date="2016-09" db="EMBL/GenBank/DDBJ databases">
        <authorList>
            <person name="Capua I."/>
            <person name="De Benedictis P."/>
            <person name="Joannis T."/>
            <person name="Lombin L.H."/>
            <person name="Cattoli G."/>
        </authorList>
    </citation>
    <scope>NUCLEOTIDE SEQUENCE [LARGE SCALE GENOMIC DNA]</scope>
    <source>
        <strain evidence="9 10">GluBS11</strain>
    </source>
</reference>
<keyword evidence="4 6" id="KW-0464">Manganese</keyword>
<feature type="domain" description="Amidohydrolase-related" evidence="7">
    <location>
        <begin position="68"/>
        <end position="349"/>
    </location>
</feature>
<evidence type="ECO:0000256" key="5">
    <source>
        <dbReference type="ARBA" id="ARBA00047720"/>
    </source>
</evidence>